<evidence type="ECO:0008006" key="2">
    <source>
        <dbReference type="Google" id="ProtNLM"/>
    </source>
</evidence>
<gene>
    <name evidence="1" type="ORF">METZ01_LOCUS146201</name>
</gene>
<dbReference type="PANTHER" id="PTHR15192:SF8">
    <property type="entry name" value="FAD_NAD(P)-BINDING DOMAIN-CONTAINING PROTEIN"/>
    <property type="match status" value="1"/>
</dbReference>
<dbReference type="SUPFAM" id="SSF51905">
    <property type="entry name" value="FAD/NAD(P)-binding domain"/>
    <property type="match status" value="1"/>
</dbReference>
<dbReference type="EMBL" id="UINC01022859">
    <property type="protein sequence ID" value="SVA93347.1"/>
    <property type="molecule type" value="Genomic_DNA"/>
</dbReference>
<proteinExistence type="predicted"/>
<name>A0A381ZWY6_9ZZZZ</name>
<accession>A0A381ZWY6</accession>
<dbReference type="Pfam" id="PF13738">
    <property type="entry name" value="Pyr_redox_3"/>
    <property type="match status" value="1"/>
</dbReference>
<feature type="non-terminal residue" evidence="1">
    <location>
        <position position="1"/>
    </location>
</feature>
<dbReference type="AlphaFoldDB" id="A0A381ZWY6"/>
<protein>
    <recommendedName>
        <fullName evidence="2">FAD/NAD(P)-binding domain-containing protein</fullName>
    </recommendedName>
</protein>
<dbReference type="PANTHER" id="PTHR15192">
    <property type="entry name" value="PROTEIN CBG05349"/>
    <property type="match status" value="1"/>
</dbReference>
<evidence type="ECO:0000313" key="1">
    <source>
        <dbReference type="EMBL" id="SVA93347.1"/>
    </source>
</evidence>
<dbReference type="InterPro" id="IPR036188">
    <property type="entry name" value="FAD/NAD-bd_sf"/>
</dbReference>
<dbReference type="Gene3D" id="3.50.50.60">
    <property type="entry name" value="FAD/NAD(P)-binding domain"/>
    <property type="match status" value="1"/>
</dbReference>
<sequence>TLLTLDMESMLFRGIPPVDLFRVLHHPRQLYAGGDQIALEFRQQEPIDFLLLTQERVGGLWNSVPENLLTLSPGQWMEFAFHSLAQHVEETGQSYDVNDLIIKQRLLDYYHRIPERFGVADRVREWTRVTKIESHEAGFLVSAVDVSDWREKDPVTLRRPAFPQSEDELPGEVRQYTCKYLVYAVGQRCELRNLDVLGEDLPFVTQYYEKPVDFPGERVVVVGGGRSADWAATELHDAGRHVTYVMRQSQANHWGLINQSRGGLPYYARIAEILEGGSERLEAVYDTSIRQIVAVDGEARGVVTLSSGDTTRQIEVDHVLKEIGGSADYSLLQGFEQPLQLVEKHDNYRFQVHQARVHPHSYESIDIPNLYPGGYLAEGLGLVVIAMHGTTYAIAADILKKEGML</sequence>
<dbReference type="InterPro" id="IPR029731">
    <property type="entry name" value="OSGIN1/2"/>
</dbReference>
<organism evidence="1">
    <name type="scientific">marine metagenome</name>
    <dbReference type="NCBI Taxonomy" id="408172"/>
    <lineage>
        <taxon>unclassified sequences</taxon>
        <taxon>metagenomes</taxon>
        <taxon>ecological metagenomes</taxon>
    </lineage>
</organism>
<reference evidence="1" key="1">
    <citation type="submission" date="2018-05" db="EMBL/GenBank/DDBJ databases">
        <authorList>
            <person name="Lanie J.A."/>
            <person name="Ng W.-L."/>
            <person name="Kazmierczak K.M."/>
            <person name="Andrzejewski T.M."/>
            <person name="Davidsen T.M."/>
            <person name="Wayne K.J."/>
            <person name="Tettelin H."/>
            <person name="Glass J.I."/>
            <person name="Rusch D."/>
            <person name="Podicherti R."/>
            <person name="Tsui H.-C.T."/>
            <person name="Winkler M.E."/>
        </authorList>
    </citation>
    <scope>NUCLEOTIDE SEQUENCE</scope>
</reference>